<evidence type="ECO:0000313" key="2">
    <source>
        <dbReference type="Proteomes" id="UP000199392"/>
    </source>
</evidence>
<name>A0A1I6VUT6_9RHOB</name>
<sequence>MGTQNQDWLQAIVKAIDQQWCGLSGSEVEKCLTEVYRYLDKSVLRKALNKILQEALTDESTSEVGHPPGNFVGCNLLVAKAPQMRFAS</sequence>
<organism evidence="1 2">
    <name type="scientific">Alloyangia pacifica</name>
    <dbReference type="NCBI Taxonomy" id="311180"/>
    <lineage>
        <taxon>Bacteria</taxon>
        <taxon>Pseudomonadati</taxon>
        <taxon>Pseudomonadota</taxon>
        <taxon>Alphaproteobacteria</taxon>
        <taxon>Rhodobacterales</taxon>
        <taxon>Roseobacteraceae</taxon>
        <taxon>Alloyangia</taxon>
    </lineage>
</organism>
<dbReference type="Proteomes" id="UP000199392">
    <property type="component" value="Unassembled WGS sequence"/>
</dbReference>
<accession>A0A1I6VUT6</accession>
<evidence type="ECO:0000313" key="1">
    <source>
        <dbReference type="EMBL" id="SFT17462.1"/>
    </source>
</evidence>
<proteinExistence type="predicted"/>
<dbReference type="EMBL" id="FOZW01000013">
    <property type="protein sequence ID" value="SFT17462.1"/>
    <property type="molecule type" value="Genomic_DNA"/>
</dbReference>
<dbReference type="AlphaFoldDB" id="A0A1I6VUT6"/>
<dbReference type="STRING" id="311180.SAMN04488050_1136"/>
<dbReference type="RefSeq" id="WP_092567418.1">
    <property type="nucleotide sequence ID" value="NZ_FNCL01000013.1"/>
</dbReference>
<reference evidence="2" key="1">
    <citation type="submission" date="2016-10" db="EMBL/GenBank/DDBJ databases">
        <authorList>
            <person name="Varghese N."/>
            <person name="Submissions S."/>
        </authorList>
    </citation>
    <scope>NUCLEOTIDE SEQUENCE [LARGE SCALE GENOMIC DNA]</scope>
    <source>
        <strain evidence="2">DSM 26894</strain>
    </source>
</reference>
<gene>
    <name evidence="1" type="ORF">SAMN04488050_1136</name>
</gene>
<keyword evidence="2" id="KW-1185">Reference proteome</keyword>
<protein>
    <submittedName>
        <fullName evidence="1">Uncharacterized protein</fullName>
    </submittedName>
</protein>